<dbReference type="PROSITE" id="PS50082">
    <property type="entry name" value="WD_REPEATS_2"/>
    <property type="match status" value="1"/>
</dbReference>
<dbReference type="InterPro" id="IPR012953">
    <property type="entry name" value="BOP1_N_dom"/>
</dbReference>
<organism evidence="10 11">
    <name type="scientific">Elliptochloris bilobata</name>
    <dbReference type="NCBI Taxonomy" id="381761"/>
    <lineage>
        <taxon>Eukaryota</taxon>
        <taxon>Viridiplantae</taxon>
        <taxon>Chlorophyta</taxon>
        <taxon>core chlorophytes</taxon>
        <taxon>Trebouxiophyceae</taxon>
        <taxon>Trebouxiophyceae incertae sedis</taxon>
        <taxon>Elliptochloris clade</taxon>
        <taxon>Elliptochloris</taxon>
    </lineage>
</organism>
<dbReference type="Pfam" id="PF00400">
    <property type="entry name" value="WD40"/>
    <property type="match status" value="4"/>
</dbReference>
<keyword evidence="11" id="KW-1185">Reference proteome</keyword>
<dbReference type="GO" id="GO:0000466">
    <property type="term" value="P:maturation of 5.8S rRNA from tricistronic rRNA transcript (SSU-rRNA, 5.8S rRNA, LSU-rRNA)"/>
    <property type="evidence" value="ECO:0007669"/>
    <property type="project" value="UniProtKB-UniRule"/>
</dbReference>
<dbReference type="Pfam" id="PF08145">
    <property type="entry name" value="BOP1NT"/>
    <property type="match status" value="1"/>
</dbReference>
<feature type="domain" description="BOP1 N-terminal" evidence="9">
    <location>
        <begin position="171"/>
        <end position="433"/>
    </location>
</feature>
<dbReference type="PROSITE" id="PS00678">
    <property type="entry name" value="WD_REPEATS_1"/>
    <property type="match status" value="1"/>
</dbReference>
<dbReference type="Proteomes" id="UP001445335">
    <property type="component" value="Unassembled WGS sequence"/>
</dbReference>
<comment type="function">
    <text evidence="6">Required for maturation of ribosomal RNAs and formation of the large ribosomal subunit.</text>
</comment>
<evidence type="ECO:0000256" key="2">
    <source>
        <dbReference type="ARBA" id="ARBA00022552"/>
    </source>
</evidence>
<evidence type="ECO:0000256" key="1">
    <source>
        <dbReference type="ARBA" id="ARBA00022517"/>
    </source>
</evidence>
<dbReference type="GO" id="GO:0070545">
    <property type="term" value="C:PeBoW complex"/>
    <property type="evidence" value="ECO:0007669"/>
    <property type="project" value="TreeGrafter"/>
</dbReference>
<dbReference type="GO" id="GO:0043021">
    <property type="term" value="F:ribonucleoprotein complex binding"/>
    <property type="evidence" value="ECO:0007669"/>
    <property type="project" value="UniProtKB-UniRule"/>
</dbReference>
<dbReference type="FunFam" id="2.130.10.10:FF:000061">
    <property type="entry name" value="Ribosome biogenesis protein BOP1 homolog"/>
    <property type="match status" value="1"/>
</dbReference>
<feature type="compositionally biased region" description="Acidic residues" evidence="8">
    <location>
        <begin position="86"/>
        <end position="95"/>
    </location>
</feature>
<dbReference type="SMART" id="SM00320">
    <property type="entry name" value="WD40"/>
    <property type="match status" value="7"/>
</dbReference>
<dbReference type="InterPro" id="IPR001680">
    <property type="entry name" value="WD40_rpt"/>
</dbReference>
<feature type="region of interest" description="Disordered" evidence="8">
    <location>
        <begin position="109"/>
        <end position="167"/>
    </location>
</feature>
<dbReference type="InterPro" id="IPR036322">
    <property type="entry name" value="WD40_repeat_dom_sf"/>
</dbReference>
<evidence type="ECO:0000256" key="6">
    <source>
        <dbReference type="HAMAP-Rule" id="MF_03027"/>
    </source>
</evidence>
<dbReference type="SMART" id="SM01035">
    <property type="entry name" value="BOP1NT"/>
    <property type="match status" value="1"/>
</dbReference>
<evidence type="ECO:0000313" key="11">
    <source>
        <dbReference type="Proteomes" id="UP001445335"/>
    </source>
</evidence>
<comment type="subcellular location">
    <subcellularLocation>
        <location evidence="6">Nucleus</location>
        <location evidence="6">Nucleolus</location>
    </subcellularLocation>
    <subcellularLocation>
        <location evidence="6">Nucleus</location>
        <location evidence="6">Nucleoplasm</location>
    </subcellularLocation>
</comment>
<dbReference type="GO" id="GO:0000463">
    <property type="term" value="P:maturation of LSU-rRNA from tricistronic rRNA transcript (SSU-rRNA, 5.8S rRNA, LSU-rRNA)"/>
    <property type="evidence" value="ECO:0007669"/>
    <property type="project" value="UniProtKB-UniRule"/>
</dbReference>
<evidence type="ECO:0000313" key="10">
    <source>
        <dbReference type="EMBL" id="KAK9845943.1"/>
    </source>
</evidence>
<evidence type="ECO:0000256" key="4">
    <source>
        <dbReference type="ARBA" id="ARBA00022737"/>
    </source>
</evidence>
<dbReference type="Gene3D" id="2.130.10.10">
    <property type="entry name" value="YVTN repeat-like/Quinoprotein amine dehydrogenase"/>
    <property type="match status" value="1"/>
</dbReference>
<keyword evidence="3 7" id="KW-0853">WD repeat</keyword>
<dbReference type="PROSITE" id="PS50294">
    <property type="entry name" value="WD_REPEATS_REGION"/>
    <property type="match status" value="1"/>
</dbReference>
<keyword evidence="2 6" id="KW-0698">rRNA processing</keyword>
<feature type="region of interest" description="Disordered" evidence="8">
    <location>
        <begin position="1"/>
        <end position="95"/>
    </location>
</feature>
<evidence type="ECO:0000256" key="8">
    <source>
        <dbReference type="SAM" id="MobiDB-lite"/>
    </source>
</evidence>
<gene>
    <name evidence="10" type="ORF">WJX81_006560</name>
</gene>
<keyword evidence="1 6" id="KW-0690">Ribosome biogenesis</keyword>
<dbReference type="SUPFAM" id="SSF50978">
    <property type="entry name" value="WD40 repeat-like"/>
    <property type="match status" value="1"/>
</dbReference>
<proteinExistence type="inferred from homology"/>
<dbReference type="PANTHER" id="PTHR17605:SF0">
    <property type="entry name" value="RIBOSOME BIOGENESIS PROTEIN BOP1"/>
    <property type="match status" value="1"/>
</dbReference>
<keyword evidence="4" id="KW-0677">Repeat</keyword>
<dbReference type="PANTHER" id="PTHR17605">
    <property type="entry name" value="RIBOSOME BIOGENESIS PROTEIN BOP1 BLOCK OF PROLIFERATION 1 PROTEIN"/>
    <property type="match status" value="1"/>
</dbReference>
<protein>
    <recommendedName>
        <fullName evidence="6">Ribosome biogenesis protein BOP1 homolog</fullName>
    </recommendedName>
</protein>
<dbReference type="HAMAP" id="MF_03027">
    <property type="entry name" value="BOP1"/>
    <property type="match status" value="1"/>
</dbReference>
<dbReference type="GO" id="GO:0005654">
    <property type="term" value="C:nucleoplasm"/>
    <property type="evidence" value="ECO:0007669"/>
    <property type="project" value="UniProtKB-SubCell"/>
</dbReference>
<dbReference type="GO" id="GO:0030687">
    <property type="term" value="C:preribosome, large subunit precursor"/>
    <property type="evidence" value="ECO:0007669"/>
    <property type="project" value="UniProtKB-UniRule"/>
</dbReference>
<keyword evidence="5 6" id="KW-0539">Nucleus</keyword>
<dbReference type="EMBL" id="JALJOU010000002">
    <property type="protein sequence ID" value="KAK9845943.1"/>
    <property type="molecule type" value="Genomic_DNA"/>
</dbReference>
<name>A0AAW1SJT3_9CHLO</name>
<accession>A0AAW1SJT3</accession>
<comment type="caution">
    <text evidence="10">The sequence shown here is derived from an EMBL/GenBank/DDBJ whole genome shotgun (WGS) entry which is preliminary data.</text>
</comment>
<reference evidence="10 11" key="1">
    <citation type="journal article" date="2024" name="Nat. Commun.">
        <title>Phylogenomics reveals the evolutionary origins of lichenization in chlorophyte algae.</title>
        <authorList>
            <person name="Puginier C."/>
            <person name="Libourel C."/>
            <person name="Otte J."/>
            <person name="Skaloud P."/>
            <person name="Haon M."/>
            <person name="Grisel S."/>
            <person name="Petersen M."/>
            <person name="Berrin J.G."/>
            <person name="Delaux P.M."/>
            <person name="Dal Grande F."/>
            <person name="Keller J."/>
        </authorList>
    </citation>
    <scope>NUCLEOTIDE SEQUENCE [LARGE SCALE GENOMIC DNA]</scope>
    <source>
        <strain evidence="10 11">SAG 245.80</strain>
    </source>
</reference>
<dbReference type="AlphaFoldDB" id="A0AAW1SJT3"/>
<comment type="similarity">
    <text evidence="6">Belongs to the WD repeat BOP1/ERB1 family.</text>
</comment>
<dbReference type="InterPro" id="IPR015943">
    <property type="entry name" value="WD40/YVTN_repeat-like_dom_sf"/>
</dbReference>
<feature type="region of interest" description="Disordered" evidence="8">
    <location>
        <begin position="329"/>
        <end position="348"/>
    </location>
</feature>
<evidence type="ECO:0000256" key="5">
    <source>
        <dbReference type="ARBA" id="ARBA00023242"/>
    </source>
</evidence>
<sequence length="775" mass="83847">MGKRSAAGPVVRAQPDAELELLTGDLEGSSSDEEAQDAVPQRSPRAGGGVERETAPSSTSGSKDGASASGEDEEDSDAEASSADEAAADADADDAELDRALVDLMAAQAARRGGAEGGAASVEGAKEDGYAAGTRQAGQELPEPGAAEDSNSSEDERPDRNTVGDVPLEWYRAEEHIGYDVEGRPLARRPRPDRLEQLLARADSPGTALRTIYDAYNDEEVVLSKEEIRLIQRIRSGRFPHVEVNPYEPEVDWFTREPEIHSLHQGPEPKRRFMPSKWEEKKIVKLVRALRKGWIKADRGAPPEEPPAYLLWQDDGLVADKTANGLSYIPAPKPKLPGNDESYNPPREYLPTEEERLAAAAEAEEAGERAPLLATAHDSLRRVPAYAAFIQERFERCLDLYLCPRAKKKRAFLATPDSLLPQLPKPRDLQPFPSALAMRLLGHTAPVRSIAVDPSGQWLASGGDDGALRLWEVRTGRCLRTCLLGGKVVCVAWCPAAETRLLSAAVGKRVVLLPSGVGTEEQEASAAAALAGLPAAADGGAPGELCRWQARGEGEGAELLHGYAVARVSWHARGDYFASVAPTGNTQAVLVHQLSRRASQTPFRRNRGRVAAVAFHPVKPFFAVATRTHVRLYNLAKQALAKKLVASGGVTCLAVHPSGDHVIVGSEDKRLAWYDLDLSDKPYRALRYHARALRAVAVHRSYPLFASASDDGACHVFHGMVYKDLLSNPLIVPVKILRGHKVVDHEGVLDCAFHPTQPWIFTAGADAAICMFTNP</sequence>
<dbReference type="InterPro" id="IPR028598">
    <property type="entry name" value="BOP1/Erb1"/>
</dbReference>
<feature type="repeat" description="WD" evidence="7">
    <location>
        <begin position="440"/>
        <end position="481"/>
    </location>
</feature>
<evidence type="ECO:0000259" key="9">
    <source>
        <dbReference type="SMART" id="SM01035"/>
    </source>
</evidence>
<evidence type="ECO:0000256" key="3">
    <source>
        <dbReference type="ARBA" id="ARBA00022574"/>
    </source>
</evidence>
<evidence type="ECO:0000256" key="7">
    <source>
        <dbReference type="PROSITE-ProRule" id="PRU00221"/>
    </source>
</evidence>
<dbReference type="InterPro" id="IPR019775">
    <property type="entry name" value="WD40_repeat_CS"/>
</dbReference>
<feature type="compositionally biased region" description="Low complexity" evidence="8">
    <location>
        <begin position="109"/>
        <end position="123"/>
    </location>
</feature>